<dbReference type="Proteomes" id="UP000664521">
    <property type="component" value="Unassembled WGS sequence"/>
</dbReference>
<name>A0A8H3I9L7_9LECA</name>
<dbReference type="SUPFAM" id="SSF52540">
    <property type="entry name" value="P-loop containing nucleoside triphosphate hydrolases"/>
    <property type="match status" value="1"/>
</dbReference>
<protein>
    <recommendedName>
        <fullName evidence="2">Nephrocystin 3-like N-terminal domain-containing protein</fullName>
    </recommendedName>
</protein>
<dbReference type="Gene3D" id="3.40.50.300">
    <property type="entry name" value="P-loop containing nucleotide triphosphate hydrolases"/>
    <property type="match status" value="1"/>
</dbReference>
<organism evidence="3 4">
    <name type="scientific">Heterodermia speciosa</name>
    <dbReference type="NCBI Taxonomy" id="116794"/>
    <lineage>
        <taxon>Eukaryota</taxon>
        <taxon>Fungi</taxon>
        <taxon>Dikarya</taxon>
        <taxon>Ascomycota</taxon>
        <taxon>Pezizomycotina</taxon>
        <taxon>Lecanoromycetes</taxon>
        <taxon>OSLEUM clade</taxon>
        <taxon>Lecanoromycetidae</taxon>
        <taxon>Caliciales</taxon>
        <taxon>Physciaceae</taxon>
        <taxon>Heterodermia</taxon>
    </lineage>
</organism>
<comment type="caution">
    <text evidence="3">The sequence shown here is derived from an EMBL/GenBank/DDBJ whole genome shotgun (WGS) entry which is preliminary data.</text>
</comment>
<evidence type="ECO:0000256" key="1">
    <source>
        <dbReference type="ARBA" id="ARBA00022737"/>
    </source>
</evidence>
<reference evidence="3" key="1">
    <citation type="submission" date="2021-03" db="EMBL/GenBank/DDBJ databases">
        <authorList>
            <person name="Tagirdzhanova G."/>
        </authorList>
    </citation>
    <scope>NUCLEOTIDE SEQUENCE</scope>
</reference>
<dbReference type="InterPro" id="IPR011990">
    <property type="entry name" value="TPR-like_helical_dom_sf"/>
</dbReference>
<dbReference type="OrthoDB" id="2546325at2759"/>
<dbReference type="EMBL" id="CAJPDS010000006">
    <property type="protein sequence ID" value="CAF9908330.1"/>
    <property type="molecule type" value="Genomic_DNA"/>
</dbReference>
<keyword evidence="4" id="KW-1185">Reference proteome</keyword>
<evidence type="ECO:0000313" key="4">
    <source>
        <dbReference type="Proteomes" id="UP000664521"/>
    </source>
</evidence>
<dbReference type="Pfam" id="PF24883">
    <property type="entry name" value="NPHP3_N"/>
    <property type="match status" value="1"/>
</dbReference>
<dbReference type="PANTHER" id="PTHR10039">
    <property type="entry name" value="AMELOGENIN"/>
    <property type="match status" value="1"/>
</dbReference>
<dbReference type="PANTHER" id="PTHR10039:SF9">
    <property type="entry name" value="NACHT DOMAIN PROTEIN (AFU_ORTHOLOGUE AFUA_2G01760)"/>
    <property type="match status" value="1"/>
</dbReference>
<feature type="domain" description="Nephrocystin 3-like N-terminal" evidence="2">
    <location>
        <begin position="294"/>
        <end position="462"/>
    </location>
</feature>
<dbReference type="Gene3D" id="1.25.40.10">
    <property type="entry name" value="Tetratricopeptide repeat domain"/>
    <property type="match status" value="2"/>
</dbReference>
<evidence type="ECO:0000259" key="2">
    <source>
        <dbReference type="Pfam" id="PF24883"/>
    </source>
</evidence>
<sequence>MPDQRSIAMPSTVGKVNGLTNGFTSHNESYGSTRTVQRSEVQETAISFSTEQQVTVLRESVTIVRRKFIAELDDVDESSIQSIAVDNVLDYIERQRLTHMPHRGSHWDNVLKWAEFFALQVSGYAIVIEPFVPESKAGAKLIWTASQSLLNLGPDNAQALETAFGVFYRLGLSISTLLRDSALLSANSQIRKEVGQSLNIILLLVRDVTFFYRLKLRGGAHETIFDFNSVFSTQIAAFYQRKNHVVDAMWQYALGDEAAMEVGVLRKWLGPHDTGLQRLLKDDESAHSRREEFTCEWFQSHLLSFSRSKHDTLAIHGPVGCGKSVLSGWIVERLQRPVGKKAYVTISCTLEADVPAENSSLAIVKRLLLQLLDVDLGHKKFFTGLEAAYRASTSTDSSKVEKLLWNCLDTGLGRFQDSNQVMVVVDGINEVYGGERAVQSATNKLGSLSDKHSNVQVIYMSRDSALKPDKGRISHFGISADHTHEDLRLVIDRSLASNKHFHSRNEHEREHLVEQLLHAANGNFLWGIFTVALVRRETSWEGIARAVKAAREAPPTLDATIARLVNTVDFNKPDAGLLLSLMLVATRPLTAIELKLLAEIDVTKQYLRERKTEIKHDISVALGSLVNIQNGFVRFCHSAVRSHLLQVQDDGKKLRSRKSAQSDMATRLLGYCNFNLAVVNDPVFDLTGHAEAGKMFSKHALLEYAARNWTVHFQSSTMFHDHETLHLTEEFKALFPSSTQLALFEWACWSLDTFEAIKLFDISLRVRRAALSDHHVSVLQSLIVCGNVWRDTTHTTQAADCFYSAFKIGQQTLSKYHGVIAFCTTAFLTIIESISMSTRTELVTRKEQVLVYTIEMYRYQHGKTHDLVIRYSKMLAQLYVEIHEEHKAETIWRELREVMIIRFGKGSEEETSISESLTVVLKKGDKKTDVVEYEQGIFDIITELEVWNIRRIKLTIELALSYEARGEFLKAEELFIFLWRRLTEQCHHSHHHHGVDIHIHLIEVVIEYVRFLRRCNRNEEASSVLICIWTEYEEYDFESETIFLRLKIVGELMRAVSLLSVAVAVFKKCWAWFKAHSKHEHTASCEILISETVEEITTVTTSTTVTKSTTTTTRSETVMKETFESTMSRNTVTTETISVCKSLTSHYMKMEQWSLAIDVTRRSLLQIWKSVVSGGGTIALPKDFGEGAIDIAISLAICHHRSHHYHEAEEIYVRIYRACRNSCRIDDQRLSKAYTVLIRFYEEHKHWHKVIEIYRELLIEYRGHLGAGHHLTIRTLYLLGSLTTDHGHGHAHEYYGEIVKVLSHDSHICHHDAVDAMIFMCRYHYEAGHWQKLRNVCKILWETWKGQHRGHDKFTVDFVEILYFRYRYVLEHHIHCELTILRELTIEYRNTCLKVFGAAIAITIKAMIELAQICMRSEKHVHEAISIYEEVLTKTKTTTTTSVISTTTITTVKQRLTEAYVSVCSHESVSTTTVERAIIVVLERYEYLRTTFGWSYTETLATLREVVLLYIKSKKQESHMTVLRILIEATMQIIVSEKHSQTLHEAGRTIGGIFVSCGMTQFALEIIQEMRLQIITGAASSNNKHGVRLDKSVGRLSFVFMVTLEHIVKGALAVSYSEVMADYLTESILYESYTRSLKSSATVIVGHAARLRAFLLSHERHSQREILEKQSYDIFVKKWSINAHSHEIGMLFYVSLLVQIGDSIHDVQIGKIACISSVTEVRRLLESGRVQKAYEVAECALDFVTHQRSYHHLQNIPAGFKLSALMAGRGIDQSIVVKIDHKLRESMLEMSRKIIREVLQACKDSKVDFVRLKLHELNDLVGLLGEQQNFVDLEWILELLWLSREVQKTWAPTTIIAIGRLLVCARYLTSTANSNSKTHRSTSSPALRLAEDITYNMRRTWGALDPKTLEMSTLLSALYTSAGHHREAQRVHENNLRLVVEGDDGDDRTLDTMEAGRAREQLELLKQSWLRLRGWDKSLEVYVELVQELKDMPEYKGSKEWKDVRLPSEWNSKEAASETLGKFSAPREWDFVAKEGGAVGNGHGKEGPRRPGMNVKRATSNWGLGLVHRFLHGDHEEHPMPGKGANGTTVAGKKTIAPEDEDEAGYLSAEEGVVHVKEKIGVLV</sequence>
<proteinExistence type="predicted"/>
<dbReference type="InterPro" id="IPR027417">
    <property type="entry name" value="P-loop_NTPase"/>
</dbReference>
<dbReference type="SUPFAM" id="SSF48452">
    <property type="entry name" value="TPR-like"/>
    <property type="match status" value="1"/>
</dbReference>
<dbReference type="InterPro" id="IPR056884">
    <property type="entry name" value="NPHP3-like_N"/>
</dbReference>
<accession>A0A8H3I9L7</accession>
<keyword evidence="1" id="KW-0677">Repeat</keyword>
<gene>
    <name evidence="3" type="ORF">HETSPECPRED_008047</name>
</gene>
<evidence type="ECO:0000313" key="3">
    <source>
        <dbReference type="EMBL" id="CAF9908330.1"/>
    </source>
</evidence>